<evidence type="ECO:0000256" key="7">
    <source>
        <dbReference type="ARBA" id="ARBA00048743"/>
    </source>
</evidence>
<comment type="catalytic activity">
    <reaction evidence="7 8">
        <text>dTMP + ATP = dTDP + ADP</text>
        <dbReference type="Rhea" id="RHEA:13517"/>
        <dbReference type="ChEBI" id="CHEBI:30616"/>
        <dbReference type="ChEBI" id="CHEBI:58369"/>
        <dbReference type="ChEBI" id="CHEBI:63528"/>
        <dbReference type="ChEBI" id="CHEBI:456216"/>
        <dbReference type="EC" id="2.7.4.9"/>
    </reaction>
</comment>
<evidence type="ECO:0000256" key="4">
    <source>
        <dbReference type="ARBA" id="ARBA00022741"/>
    </source>
</evidence>
<evidence type="ECO:0000256" key="5">
    <source>
        <dbReference type="ARBA" id="ARBA00022777"/>
    </source>
</evidence>
<dbReference type="GO" id="GO:0016301">
    <property type="term" value="F:kinase activity"/>
    <property type="evidence" value="ECO:0007669"/>
    <property type="project" value="UniProtKB-KW"/>
</dbReference>
<accession>A0ABM7UI14</accession>
<feature type="binding site" evidence="8">
    <location>
        <begin position="12"/>
        <end position="19"/>
    </location>
    <ligand>
        <name>ATP</name>
        <dbReference type="ChEBI" id="CHEBI:30616"/>
    </ligand>
</feature>
<dbReference type="EMBL" id="AP025028">
    <property type="protein sequence ID" value="BDA78276.1"/>
    <property type="molecule type" value="Genomic_DNA"/>
</dbReference>
<dbReference type="Gene3D" id="3.40.50.300">
    <property type="entry name" value="P-loop containing nucleotide triphosphate hydrolases"/>
    <property type="match status" value="1"/>
</dbReference>
<evidence type="ECO:0000256" key="8">
    <source>
        <dbReference type="HAMAP-Rule" id="MF_00165"/>
    </source>
</evidence>
<keyword evidence="4 8" id="KW-0547">Nucleotide-binding</keyword>
<reference evidence="10 11" key="1">
    <citation type="submission" date="2021-08" db="EMBL/GenBank/DDBJ databases">
        <title>Complete genome sequence of Leptospira kobayashii strain E30.</title>
        <authorList>
            <person name="Nakao R."/>
            <person name="Nakamura S."/>
            <person name="Masuzawa T."/>
            <person name="Koizumi N."/>
        </authorList>
    </citation>
    <scope>NUCLEOTIDE SEQUENCE [LARGE SCALE GENOMIC DNA]</scope>
    <source>
        <strain evidence="10 11">E30</strain>
    </source>
</reference>
<keyword evidence="5 8" id="KW-0418">Kinase</keyword>
<dbReference type="InterPro" id="IPR018094">
    <property type="entry name" value="Thymidylate_kinase"/>
</dbReference>
<feature type="domain" description="Thymidylate kinase-like" evidence="9">
    <location>
        <begin position="10"/>
        <end position="190"/>
    </location>
</feature>
<organism evidence="10 11">
    <name type="scientific">Leptospira kobayashii</name>
    <dbReference type="NCBI Taxonomy" id="1917830"/>
    <lineage>
        <taxon>Bacteria</taxon>
        <taxon>Pseudomonadati</taxon>
        <taxon>Spirochaetota</taxon>
        <taxon>Spirochaetia</taxon>
        <taxon>Leptospirales</taxon>
        <taxon>Leptospiraceae</taxon>
        <taxon>Leptospira</taxon>
    </lineage>
</organism>
<evidence type="ECO:0000313" key="11">
    <source>
        <dbReference type="Proteomes" id="UP000245263"/>
    </source>
</evidence>
<evidence type="ECO:0000313" key="10">
    <source>
        <dbReference type="EMBL" id="BDA78276.1"/>
    </source>
</evidence>
<dbReference type="PANTHER" id="PTHR10344">
    <property type="entry name" value="THYMIDYLATE KINASE"/>
    <property type="match status" value="1"/>
</dbReference>
<dbReference type="Pfam" id="PF02223">
    <property type="entry name" value="Thymidylate_kin"/>
    <property type="match status" value="1"/>
</dbReference>
<keyword evidence="6 8" id="KW-0067">ATP-binding</keyword>
<dbReference type="NCBIfam" id="TIGR00041">
    <property type="entry name" value="DTMP_kinase"/>
    <property type="match status" value="1"/>
</dbReference>
<dbReference type="SUPFAM" id="SSF52540">
    <property type="entry name" value="P-loop containing nucleoside triphosphate hydrolases"/>
    <property type="match status" value="1"/>
</dbReference>
<evidence type="ECO:0000256" key="2">
    <source>
        <dbReference type="ARBA" id="ARBA00022679"/>
    </source>
</evidence>
<dbReference type="InterPro" id="IPR039430">
    <property type="entry name" value="Thymidylate_kin-like_dom"/>
</dbReference>
<keyword evidence="3 8" id="KW-0545">Nucleotide biosynthesis</keyword>
<evidence type="ECO:0000259" key="9">
    <source>
        <dbReference type="Pfam" id="PF02223"/>
    </source>
</evidence>
<dbReference type="EC" id="2.7.4.9" evidence="8"/>
<sequence>MANMNYFFVFEGIDGSGKTTLSKLVAENLKAQNRDVIWHREPTDGVHGKKIRSFLSGRISLTVKEQLELFILDRTESVSQIISPNIEKGVIVVQDRYYYSTAAYQAGKEISAEEIIALNEKENFPKPKQVFFLDITPEEARERRKNRGGSEEAFDDDYSQNRIYENYMKILPEGTIFLDASHPLEDLVDAVMECIEI</sequence>
<dbReference type="HAMAP" id="MF_00165">
    <property type="entry name" value="Thymidylate_kinase"/>
    <property type="match status" value="1"/>
</dbReference>
<evidence type="ECO:0000256" key="3">
    <source>
        <dbReference type="ARBA" id="ARBA00022727"/>
    </source>
</evidence>
<evidence type="ECO:0000256" key="1">
    <source>
        <dbReference type="ARBA" id="ARBA00009776"/>
    </source>
</evidence>
<protein>
    <recommendedName>
        <fullName evidence="8">Thymidylate kinase</fullName>
        <ecNumber evidence="8">2.7.4.9</ecNumber>
    </recommendedName>
    <alternativeName>
        <fullName evidence="8">dTMP kinase</fullName>
    </alternativeName>
</protein>
<comment type="function">
    <text evidence="8">Phosphorylation of dTMP to form dTDP in both de novo and salvage pathways of dTTP synthesis.</text>
</comment>
<name>A0ABM7UI14_9LEPT</name>
<keyword evidence="2 8" id="KW-0808">Transferase</keyword>
<dbReference type="Proteomes" id="UP000245263">
    <property type="component" value="Chromosome 1"/>
</dbReference>
<comment type="similarity">
    <text evidence="1 8">Belongs to the thymidylate kinase family.</text>
</comment>
<dbReference type="InterPro" id="IPR027417">
    <property type="entry name" value="P-loop_NTPase"/>
</dbReference>
<proteinExistence type="inferred from homology"/>
<dbReference type="PANTHER" id="PTHR10344:SF4">
    <property type="entry name" value="UMP-CMP KINASE 2, MITOCHONDRIAL"/>
    <property type="match status" value="1"/>
</dbReference>
<gene>
    <name evidence="8 10" type="primary">tmk</name>
    <name evidence="10" type="ORF">LPTSP3_g12060</name>
</gene>
<dbReference type="CDD" id="cd01672">
    <property type="entry name" value="TMPK"/>
    <property type="match status" value="1"/>
</dbReference>
<evidence type="ECO:0000256" key="6">
    <source>
        <dbReference type="ARBA" id="ARBA00022840"/>
    </source>
</evidence>
<keyword evidence="11" id="KW-1185">Reference proteome</keyword>